<sequence length="631" mass="65572">MSNLLSIGRTGLLAAQTGIATTGHNITNSSVPGYTRQGIVQSTLPPVSQGVGYVGTGTQVAQIKRYYDDFLNKQVMTAQATQGATDTYLTEISQIDNMLSDATIGLSPAMQDFFKGVQTANSTPSLQSSRASMLSSAETLAARFHEVSGRLQELQDGVNTSITSTVNGINSYAAQIANLNNQIATLTTDPLNPPNDLLDQRDQLVRELNQQVKITVLPSDNNMLNISFGSGQPLVTGTSHLEMAAVQSPTDPGRLVVAYPATGRSTIIADDTFAGGALGGLMDFRSESLDRVQNEIGQVAAGLTQAFNAQHRLGQDLDGNPGGDFFTPLKAYVGYDARNSALSTATLDASITDATALTGLDYEVNYGGTPAAYSVTRSDGVVTPIADPTVPQEIDGVTYAFAGDPVSGDRIQVRPTYTAAASFDVAVTDYRRIALAAPIATSTPSSNSGTATISPGTVDESYLPNPLTAPVTLTFDGTQLTGPDGLEIPYSAADGGTVSFGGITFTVSGGAKAGDQFTVGPNTNGVGDARNGVLLAGLQTKNILNGGTSTFQGSYASTVNFVGNKTREMQVGSAASETTVNQAIAAQQSVSGVNLDEEAADLLRYQQAYQAAGKVMQVAGTLFDTLLSIAQ</sequence>
<proteinExistence type="inferred from homology"/>
<evidence type="ECO:0000256" key="3">
    <source>
        <dbReference type="ARBA" id="ARBA00009677"/>
    </source>
</evidence>
<comment type="caution">
    <text evidence="10">The sequence shown here is derived from an EMBL/GenBank/DDBJ whole genome shotgun (WGS) entry which is preliminary data.</text>
</comment>
<dbReference type="Pfam" id="PF06429">
    <property type="entry name" value="Flg_bbr_C"/>
    <property type="match status" value="1"/>
</dbReference>
<name>A0A6I3XGP7_9BURK</name>
<dbReference type="InterPro" id="IPR053927">
    <property type="entry name" value="FlgK_helical"/>
</dbReference>
<dbReference type="Pfam" id="PF21158">
    <property type="entry name" value="flgK_1st_1"/>
    <property type="match status" value="1"/>
</dbReference>
<dbReference type="InterPro" id="IPR002371">
    <property type="entry name" value="FlgK"/>
</dbReference>
<dbReference type="GO" id="GO:0005198">
    <property type="term" value="F:structural molecule activity"/>
    <property type="evidence" value="ECO:0007669"/>
    <property type="project" value="InterPro"/>
</dbReference>
<feature type="domain" description="Flagellar basal-body/hook protein C-terminal" evidence="7">
    <location>
        <begin position="590"/>
        <end position="628"/>
    </location>
</feature>
<dbReference type="GO" id="GO:0044780">
    <property type="term" value="P:bacterial-type flagellum assembly"/>
    <property type="evidence" value="ECO:0007669"/>
    <property type="project" value="InterPro"/>
</dbReference>
<feature type="domain" description="Flagellar hook-associated protein 1 D2-like" evidence="8">
    <location>
        <begin position="336"/>
        <end position="415"/>
    </location>
</feature>
<keyword evidence="10" id="KW-0966">Cell projection</keyword>
<evidence type="ECO:0000313" key="10">
    <source>
        <dbReference type="EMBL" id="MUI14706.1"/>
    </source>
</evidence>
<evidence type="ECO:0000256" key="1">
    <source>
        <dbReference type="ARBA" id="ARBA00004365"/>
    </source>
</evidence>
<evidence type="ECO:0000256" key="6">
    <source>
        <dbReference type="ARBA" id="ARBA00023143"/>
    </source>
</evidence>
<dbReference type="Pfam" id="PF22638">
    <property type="entry name" value="FlgK_D1"/>
    <property type="match status" value="1"/>
</dbReference>
<dbReference type="PANTHER" id="PTHR30033">
    <property type="entry name" value="FLAGELLAR HOOK-ASSOCIATED PROTEIN 1"/>
    <property type="match status" value="1"/>
</dbReference>
<evidence type="ECO:0000256" key="5">
    <source>
        <dbReference type="ARBA" id="ARBA00022525"/>
    </source>
</evidence>
<gene>
    <name evidence="10" type="primary">flgK</name>
    <name evidence="10" type="ORF">GJV26_19900</name>
</gene>
<dbReference type="Proteomes" id="UP000431684">
    <property type="component" value="Unassembled WGS sequence"/>
</dbReference>
<dbReference type="GO" id="GO:0005576">
    <property type="term" value="C:extracellular region"/>
    <property type="evidence" value="ECO:0007669"/>
    <property type="project" value="UniProtKB-SubCell"/>
</dbReference>
<organism evidence="10 11">
    <name type="scientific">Pseudoduganella dura</name>
    <dbReference type="NCBI Taxonomy" id="321982"/>
    <lineage>
        <taxon>Bacteria</taxon>
        <taxon>Pseudomonadati</taxon>
        <taxon>Pseudomonadota</taxon>
        <taxon>Betaproteobacteria</taxon>
        <taxon>Burkholderiales</taxon>
        <taxon>Oxalobacteraceae</taxon>
        <taxon>Telluria group</taxon>
        <taxon>Pseudoduganella</taxon>
    </lineage>
</organism>
<keyword evidence="10" id="KW-0282">Flagellum</keyword>
<comment type="similarity">
    <text evidence="3">Belongs to the flagella basal body rod proteins family.</text>
</comment>
<protein>
    <recommendedName>
        <fullName evidence="4">Flagellar hook-associated protein 1</fullName>
    </recommendedName>
</protein>
<dbReference type="OrthoDB" id="9802553at2"/>
<keyword evidence="11" id="KW-1185">Reference proteome</keyword>
<dbReference type="EMBL" id="WNWM01000002">
    <property type="protein sequence ID" value="MUI14706.1"/>
    <property type="molecule type" value="Genomic_DNA"/>
</dbReference>
<reference evidence="10 11" key="1">
    <citation type="submission" date="2019-11" db="EMBL/GenBank/DDBJ databases">
        <title>Draft Genome Sequences of Six Type Strains of the Genus Massilia.</title>
        <authorList>
            <person name="Miess H."/>
            <person name="Frediansyah A."/>
            <person name="Goeker M."/>
            <person name="Gross H."/>
        </authorList>
    </citation>
    <scope>NUCLEOTIDE SEQUENCE [LARGE SCALE GENOMIC DNA]</scope>
    <source>
        <strain evidence="10 11">DSM 17513</strain>
    </source>
</reference>
<evidence type="ECO:0000259" key="9">
    <source>
        <dbReference type="Pfam" id="PF22638"/>
    </source>
</evidence>
<comment type="subcellular location">
    <subcellularLocation>
        <location evidence="1">Bacterial flagellum</location>
    </subcellularLocation>
    <subcellularLocation>
        <location evidence="2">Secreted</location>
    </subcellularLocation>
</comment>
<keyword evidence="5" id="KW-0964">Secreted</keyword>
<evidence type="ECO:0000256" key="4">
    <source>
        <dbReference type="ARBA" id="ARBA00016244"/>
    </source>
</evidence>
<dbReference type="InterPro" id="IPR049119">
    <property type="entry name" value="FlgK_D2-like"/>
</dbReference>
<dbReference type="PANTHER" id="PTHR30033:SF1">
    <property type="entry name" value="FLAGELLAR HOOK-ASSOCIATED PROTEIN 1"/>
    <property type="match status" value="1"/>
</dbReference>
<dbReference type="AlphaFoldDB" id="A0A6I3XGP7"/>
<keyword evidence="6" id="KW-0975">Bacterial flagellum</keyword>
<feature type="domain" description="Flagellar hook-associated protein FlgK helical" evidence="9">
    <location>
        <begin position="92"/>
        <end position="326"/>
    </location>
</feature>
<dbReference type="GO" id="GO:0009424">
    <property type="term" value="C:bacterial-type flagellum hook"/>
    <property type="evidence" value="ECO:0007669"/>
    <property type="project" value="InterPro"/>
</dbReference>
<dbReference type="NCBIfam" id="TIGR02492">
    <property type="entry name" value="flgK_ends"/>
    <property type="match status" value="1"/>
</dbReference>
<dbReference type="SUPFAM" id="SSF64518">
    <property type="entry name" value="Phase 1 flagellin"/>
    <property type="match status" value="2"/>
</dbReference>
<dbReference type="RefSeq" id="WP_155710488.1">
    <property type="nucleotide sequence ID" value="NZ_BMWU01000077.1"/>
</dbReference>
<evidence type="ECO:0000259" key="7">
    <source>
        <dbReference type="Pfam" id="PF06429"/>
    </source>
</evidence>
<evidence type="ECO:0000256" key="2">
    <source>
        <dbReference type="ARBA" id="ARBA00004613"/>
    </source>
</evidence>
<dbReference type="InterPro" id="IPR010930">
    <property type="entry name" value="Flg_bb/hook_C_dom"/>
</dbReference>
<accession>A0A6I3XGP7</accession>
<keyword evidence="10" id="KW-0969">Cilium</keyword>
<dbReference type="PRINTS" id="PR01005">
    <property type="entry name" value="FLGHOOKAP1"/>
</dbReference>
<evidence type="ECO:0000259" key="8">
    <source>
        <dbReference type="Pfam" id="PF21158"/>
    </source>
</evidence>
<evidence type="ECO:0000313" key="11">
    <source>
        <dbReference type="Proteomes" id="UP000431684"/>
    </source>
</evidence>